<comment type="caution">
    <text evidence="3">The sequence shown here is derived from an EMBL/GenBank/DDBJ whole genome shotgun (WGS) entry which is preliminary data.</text>
</comment>
<name>A0A9N7MVP1_STRHE</name>
<evidence type="ECO:0000313" key="4">
    <source>
        <dbReference type="Proteomes" id="UP001153555"/>
    </source>
</evidence>
<dbReference type="InterPro" id="IPR024752">
    <property type="entry name" value="Myb/SANT-like_dom"/>
</dbReference>
<accession>A0A9N7MVP1</accession>
<feature type="compositionally biased region" description="Low complexity" evidence="1">
    <location>
        <begin position="143"/>
        <end position="160"/>
    </location>
</feature>
<evidence type="ECO:0000256" key="1">
    <source>
        <dbReference type="SAM" id="MobiDB-lite"/>
    </source>
</evidence>
<evidence type="ECO:0000313" key="3">
    <source>
        <dbReference type="EMBL" id="CAA0814098.1"/>
    </source>
</evidence>
<gene>
    <name evidence="3" type="ORF">SHERM_14427</name>
</gene>
<feature type="region of interest" description="Disordered" evidence="1">
    <location>
        <begin position="88"/>
        <end position="115"/>
    </location>
</feature>
<dbReference type="OrthoDB" id="1748457at2759"/>
<dbReference type="Proteomes" id="UP001153555">
    <property type="component" value="Unassembled WGS sequence"/>
</dbReference>
<feature type="compositionally biased region" description="Gly residues" evidence="1">
    <location>
        <begin position="106"/>
        <end position="115"/>
    </location>
</feature>
<dbReference type="EMBL" id="CACSLK010012206">
    <property type="protein sequence ID" value="CAA0814098.1"/>
    <property type="molecule type" value="Genomic_DNA"/>
</dbReference>
<protein>
    <recommendedName>
        <fullName evidence="2">Myb/SANT-like domain-containing protein</fullName>
    </recommendedName>
</protein>
<dbReference type="PANTHER" id="PTHR46250">
    <property type="entry name" value="MYB/SANT-LIKE DNA-BINDING DOMAIN PROTEIN-RELATED"/>
    <property type="match status" value="1"/>
</dbReference>
<feature type="region of interest" description="Disordered" evidence="1">
    <location>
        <begin position="457"/>
        <end position="490"/>
    </location>
</feature>
<feature type="region of interest" description="Disordered" evidence="1">
    <location>
        <begin position="133"/>
        <end position="166"/>
    </location>
</feature>
<organism evidence="3 4">
    <name type="scientific">Striga hermonthica</name>
    <name type="common">Purple witchweed</name>
    <name type="synonym">Buchnera hermonthica</name>
    <dbReference type="NCBI Taxonomy" id="68872"/>
    <lineage>
        <taxon>Eukaryota</taxon>
        <taxon>Viridiplantae</taxon>
        <taxon>Streptophyta</taxon>
        <taxon>Embryophyta</taxon>
        <taxon>Tracheophyta</taxon>
        <taxon>Spermatophyta</taxon>
        <taxon>Magnoliopsida</taxon>
        <taxon>eudicotyledons</taxon>
        <taxon>Gunneridae</taxon>
        <taxon>Pentapetalae</taxon>
        <taxon>asterids</taxon>
        <taxon>lamiids</taxon>
        <taxon>Lamiales</taxon>
        <taxon>Orobanchaceae</taxon>
        <taxon>Buchnereae</taxon>
        <taxon>Striga</taxon>
    </lineage>
</organism>
<sequence length="674" mass="73488">MTQSKDPVGEMSFAVQTPIGFSGVRPVAASTGDGVLALAASSVSPNFGRGVASTPPASGSGSGQFCTHCNRANHTTQTCYKLHGFPEGWSRGGRRGRGRGNIKSQHGGGAQAGGAGGFVPNVAAANTMMASPVPGAGADGGHSSSTPLPPSSSIVDSPPIIDDDDLTAIVGSTPATSSISVASDSSATSDSPAASDTPAFIYLCAACVQPPNRRRRLPLRQIKRDSRMGDVSSGKHKRKGEDNYCKTTNKKWTPEEDMALIASLAELCDSGWKRKNGIFKNGYTAALERKLKLKLPGCNIKASPHIESRLKLLRRQYEAIREMQGADGIQWVEQDNMVLCRDDKVWEDWIQAHADARGLRNKQFPYYNDLHLLFGKRGTTDGINDEADGDKVFNDDDSNVVTDLLMVDHSLEEDDLQNYDSNAMVNNNGTAVKCADSLIKHYKKRRRQIDVIRNVSNCNHLPDPVEESHPSEDSNSTRTNNNNNINNNNRINEENLSADDIIRAQIQIRGSTIRASDKKNCKQEGGSSELDSLAKIFGTFLEKYDKHLSLLGQIVGRERAAENMAAERRVKLNGELKKLPNLNLQARLRAASLMVNDSARLDLFYSLSEEEKNEWFAVAPIDISDLAGAVVPQLGHVSKSEPELLLQWSNWPLWLVYVSGLVCMLGPENVVLHW</sequence>
<evidence type="ECO:0000259" key="2">
    <source>
        <dbReference type="Pfam" id="PF12776"/>
    </source>
</evidence>
<dbReference type="AlphaFoldDB" id="A0A9N7MVP1"/>
<feature type="domain" description="Myb/SANT-like" evidence="2">
    <location>
        <begin position="251"/>
        <end position="348"/>
    </location>
</feature>
<feature type="compositionally biased region" description="Low complexity" evidence="1">
    <location>
        <begin position="474"/>
        <end position="490"/>
    </location>
</feature>
<proteinExistence type="predicted"/>
<keyword evidence="4" id="KW-1185">Reference proteome</keyword>
<dbReference type="Pfam" id="PF12776">
    <property type="entry name" value="Myb_DNA-bind_3"/>
    <property type="match status" value="1"/>
</dbReference>
<dbReference type="PANTHER" id="PTHR46250:SF15">
    <property type="entry name" value="OS01G0523800 PROTEIN"/>
    <property type="match status" value="1"/>
</dbReference>
<reference evidence="3" key="1">
    <citation type="submission" date="2019-12" db="EMBL/GenBank/DDBJ databases">
        <authorList>
            <person name="Scholes J."/>
        </authorList>
    </citation>
    <scope>NUCLEOTIDE SEQUENCE</scope>
</reference>